<dbReference type="AlphaFoldDB" id="A0A1L3FNR0"/>
<dbReference type="Proteomes" id="UP000181962">
    <property type="component" value="Chromosome"/>
</dbReference>
<protein>
    <submittedName>
        <fullName evidence="1">Uncharacterized protein</fullName>
    </submittedName>
</protein>
<proteinExistence type="predicted"/>
<organism evidence="1 2">
    <name type="scientific">Bradyrhizobium japonicum</name>
    <dbReference type="NCBI Taxonomy" id="375"/>
    <lineage>
        <taxon>Bacteria</taxon>
        <taxon>Pseudomonadati</taxon>
        <taxon>Pseudomonadota</taxon>
        <taxon>Alphaproteobacteria</taxon>
        <taxon>Hyphomicrobiales</taxon>
        <taxon>Nitrobacteraceae</taxon>
        <taxon>Bradyrhizobium</taxon>
    </lineage>
</organism>
<evidence type="ECO:0000313" key="2">
    <source>
        <dbReference type="Proteomes" id="UP000181962"/>
    </source>
</evidence>
<sequence length="91" mass="9874">MNDDVSPFINDEKQRVSLEGGAAKYQSGAACRQLFPVRLQHSLLAHAVQSPGNERDAEIVARSGLPTSRISDFMFTAPVRSRAEFTLPSGA</sequence>
<gene>
    <name evidence="1" type="ORF">BKD09_41375</name>
</gene>
<dbReference type="EMBL" id="CP017637">
    <property type="protein sequence ID" value="APG14822.1"/>
    <property type="molecule type" value="Genomic_DNA"/>
</dbReference>
<name>A0A1L3FNR0_BRAJP</name>
<accession>A0A1L3FNR0</accession>
<reference evidence="1 2" key="1">
    <citation type="submission" date="2016-11" db="EMBL/GenBank/DDBJ databases">
        <title>Complete Genome Sequence of Bradyrhizobium sp. strain J5, an isolated from soybean nodule in Hokkaido.</title>
        <authorList>
            <person name="Kanehara K."/>
        </authorList>
    </citation>
    <scope>NUCLEOTIDE SEQUENCE [LARGE SCALE GENOMIC DNA]</scope>
    <source>
        <strain evidence="1 2">J5</strain>
    </source>
</reference>
<evidence type="ECO:0000313" key="1">
    <source>
        <dbReference type="EMBL" id="APG14822.1"/>
    </source>
</evidence>